<reference evidence="4 5" key="1">
    <citation type="submission" date="2018-08" db="EMBL/GenBank/DDBJ databases">
        <title>Genomic Encyclopedia of Archaeal and Bacterial Type Strains, Phase II (KMG-II): from individual species to whole genera.</title>
        <authorList>
            <person name="Goeker M."/>
        </authorList>
    </citation>
    <scope>NUCLEOTIDE SEQUENCE [LARGE SCALE GENOMIC DNA]</scope>
    <source>
        <strain evidence="4 5">DSM 45791</strain>
    </source>
</reference>
<dbReference type="PANTHER" id="PTHR39339:SF1">
    <property type="entry name" value="CHAD DOMAIN-CONTAINING PROTEIN"/>
    <property type="match status" value="1"/>
</dbReference>
<accession>A0A3E0HGI7</accession>
<dbReference type="AlphaFoldDB" id="A0A3E0HGI7"/>
<comment type="caution">
    <text evidence="4">The sequence shown here is derived from an EMBL/GenBank/DDBJ whole genome shotgun (WGS) entry which is preliminary data.</text>
</comment>
<evidence type="ECO:0000256" key="1">
    <source>
        <dbReference type="SAM" id="Coils"/>
    </source>
</evidence>
<dbReference type="PROSITE" id="PS51707">
    <property type="entry name" value="CYTH"/>
    <property type="match status" value="1"/>
</dbReference>
<evidence type="ECO:0000259" key="3">
    <source>
        <dbReference type="PROSITE" id="PS51708"/>
    </source>
</evidence>
<dbReference type="SMART" id="SM01118">
    <property type="entry name" value="CYTH"/>
    <property type="match status" value="1"/>
</dbReference>
<gene>
    <name evidence="4" type="ORF">BCF44_108411</name>
</gene>
<dbReference type="Pfam" id="PF01928">
    <property type="entry name" value="CYTH"/>
    <property type="match status" value="1"/>
</dbReference>
<dbReference type="Gene3D" id="2.40.320.10">
    <property type="entry name" value="Hypothetical Protein Pfu-838710-001"/>
    <property type="match status" value="1"/>
</dbReference>
<dbReference type="SUPFAM" id="SSF55154">
    <property type="entry name" value="CYTH-like phosphatases"/>
    <property type="match status" value="1"/>
</dbReference>
<feature type="domain" description="CYTH" evidence="2">
    <location>
        <begin position="5"/>
        <end position="195"/>
    </location>
</feature>
<organism evidence="4 5">
    <name type="scientific">Kutzneria buriramensis</name>
    <dbReference type="NCBI Taxonomy" id="1045776"/>
    <lineage>
        <taxon>Bacteria</taxon>
        <taxon>Bacillati</taxon>
        <taxon>Actinomycetota</taxon>
        <taxon>Actinomycetes</taxon>
        <taxon>Pseudonocardiales</taxon>
        <taxon>Pseudonocardiaceae</taxon>
        <taxon>Kutzneria</taxon>
    </lineage>
</organism>
<sequence length="447" mass="50348">MATRVRETERKYEPTDTEVGLLAGVKGVTVVGGGEDLLLEAVYHDTADLALARRGVTLRRRTGGDDAGWHLKLPLGGDSRDEIRVKDAKRVPKELADLVLGLTRGEPLAPVAHIRTKRRRWELLGRDGEVAAEVVQDDVVAQTLGESAEVMTWREVEVELVAGGSDVFDAVESRLGKPSASPPKLMRLLGDRLPKMPKPPNRITAYVRKQVAEIIRQDARVRQDGEDSVHRMRVASRRIRSVLQAYKGSRSLREELRWLGGVLGEARDLEVLHNHLAQEVDALPDELVIGNVRQRLTETFAPRQQTARAQVLEALRSKRYFTLLNRLDALAVRPAKAKRRLRKTAERVDRAWRDVDRARGTLHDVRKAAKRARYAAEALDKKKLARRMNELQKRLGVHQDSIVAREELRAIGVQSHLDGDNAYTYGLLHGREMNRAQRITESLGHRV</sequence>
<dbReference type="EMBL" id="QUNO01000008">
    <property type="protein sequence ID" value="REH44930.1"/>
    <property type="molecule type" value="Genomic_DNA"/>
</dbReference>
<dbReference type="Proteomes" id="UP000256269">
    <property type="component" value="Unassembled WGS sequence"/>
</dbReference>
<name>A0A3E0HGI7_9PSEU</name>
<evidence type="ECO:0000259" key="2">
    <source>
        <dbReference type="PROSITE" id="PS51707"/>
    </source>
</evidence>
<dbReference type="SMART" id="SM00880">
    <property type="entry name" value="CHAD"/>
    <property type="match status" value="1"/>
</dbReference>
<dbReference type="InterPro" id="IPR007899">
    <property type="entry name" value="CHAD_dom"/>
</dbReference>
<evidence type="ECO:0000313" key="5">
    <source>
        <dbReference type="Proteomes" id="UP000256269"/>
    </source>
</evidence>
<proteinExistence type="predicted"/>
<dbReference type="InterPro" id="IPR038186">
    <property type="entry name" value="CHAD_dom_sf"/>
</dbReference>
<feature type="domain" description="CHAD" evidence="3">
    <location>
        <begin position="196"/>
        <end position="447"/>
    </location>
</feature>
<keyword evidence="1" id="KW-0175">Coiled coil</keyword>
<evidence type="ECO:0000313" key="4">
    <source>
        <dbReference type="EMBL" id="REH44930.1"/>
    </source>
</evidence>
<feature type="coiled-coil region" evidence="1">
    <location>
        <begin position="374"/>
        <end position="401"/>
    </location>
</feature>
<dbReference type="InterPro" id="IPR033469">
    <property type="entry name" value="CYTH-like_dom_sf"/>
</dbReference>
<dbReference type="Gene3D" id="1.40.20.10">
    <property type="entry name" value="CHAD domain"/>
    <property type="match status" value="1"/>
</dbReference>
<dbReference type="PANTHER" id="PTHR39339">
    <property type="entry name" value="SLR1444 PROTEIN"/>
    <property type="match status" value="1"/>
</dbReference>
<dbReference type="Pfam" id="PF05235">
    <property type="entry name" value="CHAD"/>
    <property type="match status" value="1"/>
</dbReference>
<keyword evidence="5" id="KW-1185">Reference proteome</keyword>
<dbReference type="OrthoDB" id="9777271at2"/>
<dbReference type="InterPro" id="IPR023577">
    <property type="entry name" value="CYTH_domain"/>
</dbReference>
<protein>
    <submittedName>
        <fullName evidence="4">CHAD domain-containing protein</fullName>
    </submittedName>
</protein>
<dbReference type="CDD" id="cd07374">
    <property type="entry name" value="CYTH-like_Pase"/>
    <property type="match status" value="1"/>
</dbReference>
<dbReference type="PROSITE" id="PS51708">
    <property type="entry name" value="CHAD"/>
    <property type="match status" value="1"/>
</dbReference>